<accession>A0A645EXC5</accession>
<dbReference type="EMBL" id="VSSQ01052473">
    <property type="protein sequence ID" value="MPN06557.1"/>
    <property type="molecule type" value="Genomic_DNA"/>
</dbReference>
<reference evidence="1" key="1">
    <citation type="submission" date="2019-08" db="EMBL/GenBank/DDBJ databases">
        <authorList>
            <person name="Kucharzyk K."/>
            <person name="Murdoch R.W."/>
            <person name="Higgins S."/>
            <person name="Loffler F."/>
        </authorList>
    </citation>
    <scope>NUCLEOTIDE SEQUENCE</scope>
</reference>
<evidence type="ECO:0000313" key="1">
    <source>
        <dbReference type="EMBL" id="MPN06557.1"/>
    </source>
</evidence>
<sequence length="61" mass="6756">MGILSDHAGRLVAAYDIFGYLHAILSGINSRKHITDIQIELKPTRHQAVFYLQAIVHVEGG</sequence>
<organism evidence="1">
    <name type="scientific">bioreactor metagenome</name>
    <dbReference type="NCBI Taxonomy" id="1076179"/>
    <lineage>
        <taxon>unclassified sequences</taxon>
        <taxon>metagenomes</taxon>
        <taxon>ecological metagenomes</taxon>
    </lineage>
</organism>
<proteinExistence type="predicted"/>
<protein>
    <submittedName>
        <fullName evidence="1">Uncharacterized protein</fullName>
    </submittedName>
</protein>
<comment type="caution">
    <text evidence="1">The sequence shown here is derived from an EMBL/GenBank/DDBJ whole genome shotgun (WGS) entry which is preliminary data.</text>
</comment>
<gene>
    <name evidence="1" type="ORF">SDC9_153813</name>
</gene>
<dbReference type="AlphaFoldDB" id="A0A645EXC5"/>
<name>A0A645EXC5_9ZZZZ</name>